<dbReference type="Proteomes" id="UP001239167">
    <property type="component" value="Unassembled WGS sequence"/>
</dbReference>
<reference evidence="3 4" key="1">
    <citation type="submission" date="2023-07" db="EMBL/GenBank/DDBJ databases">
        <title>Genomic Encyclopedia of Type Strains, Phase IV (KMG-IV): sequencing the most valuable type-strain genomes for metagenomic binning, comparative biology and taxonomic classification.</title>
        <authorList>
            <person name="Goeker M."/>
        </authorList>
    </citation>
    <scope>NUCLEOTIDE SEQUENCE [LARGE SCALE GENOMIC DNA]</scope>
    <source>
        <strain evidence="3 4">DSM 16980</strain>
    </source>
</reference>
<dbReference type="NCBIfam" id="TIGR01420">
    <property type="entry name" value="pilT_fam"/>
    <property type="match status" value="1"/>
</dbReference>
<dbReference type="Pfam" id="PF00437">
    <property type="entry name" value="T2SSE"/>
    <property type="match status" value="1"/>
</dbReference>
<dbReference type="CDD" id="cd01131">
    <property type="entry name" value="PilT"/>
    <property type="match status" value="1"/>
</dbReference>
<dbReference type="SUPFAM" id="SSF52540">
    <property type="entry name" value="P-loop containing nucleoside triphosphate hydrolases"/>
    <property type="match status" value="1"/>
</dbReference>
<accession>A0ABT9Y8Y2</accession>
<proteinExistence type="inferred from homology"/>
<protein>
    <submittedName>
        <fullName evidence="3">Twitching motility protein PilT</fullName>
    </submittedName>
</protein>
<dbReference type="PANTHER" id="PTHR30486">
    <property type="entry name" value="TWITCHING MOTILITY PROTEIN PILT"/>
    <property type="match status" value="1"/>
</dbReference>
<organism evidence="3 4">
    <name type="scientific">Pectinatus haikarae</name>
    <dbReference type="NCBI Taxonomy" id="349096"/>
    <lineage>
        <taxon>Bacteria</taxon>
        <taxon>Bacillati</taxon>
        <taxon>Bacillota</taxon>
        <taxon>Negativicutes</taxon>
        <taxon>Selenomonadales</taxon>
        <taxon>Selenomonadaceae</taxon>
        <taxon>Pectinatus</taxon>
    </lineage>
</organism>
<dbReference type="RefSeq" id="WP_432748948.1">
    <property type="nucleotide sequence ID" value="NZ_CP116940.1"/>
</dbReference>
<dbReference type="InterPro" id="IPR027417">
    <property type="entry name" value="P-loop_NTPase"/>
</dbReference>
<keyword evidence="4" id="KW-1185">Reference proteome</keyword>
<dbReference type="SMART" id="SM00382">
    <property type="entry name" value="AAA"/>
    <property type="match status" value="1"/>
</dbReference>
<evidence type="ECO:0000259" key="2">
    <source>
        <dbReference type="SMART" id="SM00382"/>
    </source>
</evidence>
<dbReference type="PANTHER" id="PTHR30486:SF6">
    <property type="entry name" value="TYPE IV PILUS RETRACTATION ATPASE PILT"/>
    <property type="match status" value="1"/>
</dbReference>
<dbReference type="Gene3D" id="3.40.50.300">
    <property type="entry name" value="P-loop containing nucleotide triphosphate hydrolases"/>
    <property type="match status" value="1"/>
</dbReference>
<comment type="caution">
    <text evidence="3">The sequence shown here is derived from an EMBL/GenBank/DDBJ whole genome shotgun (WGS) entry which is preliminary data.</text>
</comment>
<evidence type="ECO:0000313" key="3">
    <source>
        <dbReference type="EMBL" id="MDQ0204191.1"/>
    </source>
</evidence>
<dbReference type="InterPro" id="IPR050921">
    <property type="entry name" value="T4SS_GSP_E_ATPase"/>
</dbReference>
<gene>
    <name evidence="3" type="ORF">J2S01_001916</name>
</gene>
<dbReference type="Gene3D" id="3.30.450.90">
    <property type="match status" value="1"/>
</dbReference>
<evidence type="ECO:0000256" key="1">
    <source>
        <dbReference type="ARBA" id="ARBA00006611"/>
    </source>
</evidence>
<sequence length="328" mass="36686">MNKFEMLISAADAACSDLHITADQECFCRVDGKLLIVPDIKFNNAELQEIFDILLTEKDRKIFLSQNDVDIAYTICDRRLRISIYKQQRQLAFAVRLICQTIKSIEDQEYPEILKKLILKKSGLILVTGPSGSGKSTTLSAMLSYRAQYRPCHIVTLEDPIEYIFSSTRSLIHQREYGSDFFSFEEAMKSAMRQDPDIIFLGEIRDRQTMRAALSAAQTGHLVISTLHTASAAESLTRIESLFNDDAGTVRIELSMVLQAIISQQLLQKTAGGRIAAMEILTATDAVRSLIASGRPQQVLSSIQTGKSEGMQTMEAALNNLRRKNLIN</sequence>
<dbReference type="InterPro" id="IPR006321">
    <property type="entry name" value="PilT/PilU"/>
</dbReference>
<dbReference type="EMBL" id="JAUSUE010000013">
    <property type="protein sequence ID" value="MDQ0204191.1"/>
    <property type="molecule type" value="Genomic_DNA"/>
</dbReference>
<comment type="similarity">
    <text evidence="1">Belongs to the GSP E family.</text>
</comment>
<name>A0ABT9Y8Y2_9FIRM</name>
<dbReference type="InterPro" id="IPR003593">
    <property type="entry name" value="AAA+_ATPase"/>
</dbReference>
<dbReference type="InterPro" id="IPR001482">
    <property type="entry name" value="T2SS/T4SS_dom"/>
</dbReference>
<feature type="domain" description="AAA+ ATPase" evidence="2">
    <location>
        <begin position="121"/>
        <end position="253"/>
    </location>
</feature>
<evidence type="ECO:0000313" key="4">
    <source>
        <dbReference type="Proteomes" id="UP001239167"/>
    </source>
</evidence>